<dbReference type="EMBL" id="JTDI01000001">
    <property type="protein sequence ID" value="KHK93696.1"/>
    <property type="molecule type" value="Genomic_DNA"/>
</dbReference>
<evidence type="ECO:0000313" key="1">
    <source>
        <dbReference type="EMBL" id="KHK93696.1"/>
    </source>
</evidence>
<proteinExistence type="predicted"/>
<keyword evidence="2" id="KW-1185">Reference proteome</keyword>
<dbReference type="STRING" id="1348853.LK12_03465"/>
<evidence type="ECO:0000313" key="2">
    <source>
        <dbReference type="Proteomes" id="UP000031057"/>
    </source>
</evidence>
<organism evidence="1 2">
    <name type="scientific">Novosphingobium malaysiense</name>
    <dbReference type="NCBI Taxonomy" id="1348853"/>
    <lineage>
        <taxon>Bacteria</taxon>
        <taxon>Pseudomonadati</taxon>
        <taxon>Pseudomonadota</taxon>
        <taxon>Alphaproteobacteria</taxon>
        <taxon>Sphingomonadales</taxon>
        <taxon>Sphingomonadaceae</taxon>
        <taxon>Novosphingobium</taxon>
    </lineage>
</organism>
<gene>
    <name evidence="1" type="ORF">LK12_03465</name>
</gene>
<dbReference type="AlphaFoldDB" id="A0A0B1ZSX8"/>
<reference evidence="1 2" key="1">
    <citation type="submission" date="2014-10" db="EMBL/GenBank/DDBJ databases">
        <title>Genome sequence of Novosphingobium malaysiense MUSC 273(T).</title>
        <authorList>
            <person name="Lee L.-H."/>
        </authorList>
    </citation>
    <scope>NUCLEOTIDE SEQUENCE [LARGE SCALE GENOMIC DNA]</scope>
    <source>
        <strain evidence="1 2">MUSC 273</strain>
    </source>
</reference>
<accession>A0A0B1ZSX8</accession>
<sequence>MPAETEAPEPLFLNFDRIQVATASYLRESVLAFRTFVRGRKSNFYPAVANANSDVVDELVELLHPRGDVLMACILGEDGTVLRCRHIGKLDPMQQLTFDLVNRVGETTANKLMSIENSQVKATAWNNRLASLSSLGLICEQSHGRAKIYKPMFAGGEDGN</sequence>
<dbReference type="Proteomes" id="UP000031057">
    <property type="component" value="Unassembled WGS sequence"/>
</dbReference>
<comment type="caution">
    <text evidence="1">The sequence shown here is derived from an EMBL/GenBank/DDBJ whole genome shotgun (WGS) entry which is preliminary data.</text>
</comment>
<protein>
    <submittedName>
        <fullName evidence="1">Uncharacterized protein</fullName>
    </submittedName>
</protein>
<name>A0A0B1ZSX8_9SPHN</name>